<name>A0A1H4LX12_9ACTN</name>
<evidence type="ECO:0000313" key="2">
    <source>
        <dbReference type="EMBL" id="SEB75390.1"/>
    </source>
</evidence>
<organism evidence="2 3">
    <name type="scientific">Streptomyces misionensis</name>
    <dbReference type="NCBI Taxonomy" id="67331"/>
    <lineage>
        <taxon>Bacteria</taxon>
        <taxon>Bacillati</taxon>
        <taxon>Actinomycetota</taxon>
        <taxon>Actinomycetes</taxon>
        <taxon>Kitasatosporales</taxon>
        <taxon>Streptomycetaceae</taxon>
        <taxon>Streptomyces</taxon>
    </lineage>
</organism>
<sequence>MEQTAAVRLPSGPGGGPVEIVPKRGQAGRVSRPGTDTTYGRQTVPVRPGG</sequence>
<accession>A0A1H4LX12</accession>
<feature type="region of interest" description="Disordered" evidence="1">
    <location>
        <begin position="1"/>
        <end position="50"/>
    </location>
</feature>
<reference evidence="2 3" key="1">
    <citation type="submission" date="2016-10" db="EMBL/GenBank/DDBJ databases">
        <authorList>
            <person name="de Groot N.N."/>
        </authorList>
    </citation>
    <scope>NUCLEOTIDE SEQUENCE [LARGE SCALE GENOMIC DNA]</scope>
    <source>
        <strain evidence="2 3">DSM 40306</strain>
    </source>
</reference>
<evidence type="ECO:0000256" key="1">
    <source>
        <dbReference type="SAM" id="MobiDB-lite"/>
    </source>
</evidence>
<proteinExistence type="predicted"/>
<dbReference type="Proteomes" id="UP000182375">
    <property type="component" value="Unassembled WGS sequence"/>
</dbReference>
<protein>
    <submittedName>
        <fullName evidence="2">Uncharacterized protein</fullName>
    </submittedName>
</protein>
<dbReference type="EMBL" id="FNTD01000004">
    <property type="protein sequence ID" value="SEB75390.1"/>
    <property type="molecule type" value="Genomic_DNA"/>
</dbReference>
<gene>
    <name evidence="2" type="ORF">SAMN04490357_0303</name>
</gene>
<evidence type="ECO:0000313" key="3">
    <source>
        <dbReference type="Proteomes" id="UP000182375"/>
    </source>
</evidence>
<dbReference type="AlphaFoldDB" id="A0A1H4LX12"/>